<dbReference type="CDD" id="cd01796">
    <property type="entry name" value="Ubl_Ddi1_like"/>
    <property type="match status" value="1"/>
</dbReference>
<name>A0A843WLP7_COLES</name>
<dbReference type="GO" id="GO:0004190">
    <property type="term" value="F:aspartic-type endopeptidase activity"/>
    <property type="evidence" value="ECO:0007669"/>
    <property type="project" value="UniProtKB-KW"/>
</dbReference>
<dbReference type="PANTHER" id="PTHR12917">
    <property type="entry name" value="ASPARTYL PROTEASE DDI-RELATED"/>
    <property type="match status" value="1"/>
</dbReference>
<dbReference type="InterPro" id="IPR026960">
    <property type="entry name" value="RVT-Znf"/>
</dbReference>
<keyword evidence="2" id="KW-0645">Protease</keyword>
<dbReference type="InterPro" id="IPR019103">
    <property type="entry name" value="Peptidase_aspartic_DDI1-type"/>
</dbReference>
<dbReference type="InterPro" id="IPR021109">
    <property type="entry name" value="Peptidase_aspartic_dom_sf"/>
</dbReference>
<dbReference type="Gene3D" id="2.40.70.10">
    <property type="entry name" value="Acid Proteases"/>
    <property type="match status" value="1"/>
</dbReference>
<dbReference type="SUPFAM" id="SSF54236">
    <property type="entry name" value="Ubiquitin-like"/>
    <property type="match status" value="1"/>
</dbReference>
<dbReference type="Pfam" id="PF13966">
    <property type="entry name" value="zf-RVT"/>
    <property type="match status" value="1"/>
</dbReference>
<organism evidence="8 9">
    <name type="scientific">Colocasia esculenta</name>
    <name type="common">Wild taro</name>
    <name type="synonym">Arum esculentum</name>
    <dbReference type="NCBI Taxonomy" id="4460"/>
    <lineage>
        <taxon>Eukaryota</taxon>
        <taxon>Viridiplantae</taxon>
        <taxon>Streptophyta</taxon>
        <taxon>Embryophyta</taxon>
        <taxon>Tracheophyta</taxon>
        <taxon>Spermatophyta</taxon>
        <taxon>Magnoliopsida</taxon>
        <taxon>Liliopsida</taxon>
        <taxon>Araceae</taxon>
        <taxon>Aroideae</taxon>
        <taxon>Colocasieae</taxon>
        <taxon>Colocasia</taxon>
    </lineage>
</organism>
<sequence>MKITVMTPDELFITLDVDPDELVENVKALLEVETRVLTPEQHLHFDGKELSNSDRLSTIGVRDGDLVIMLKSRPGNQLTLNIDGSAVNPAAFQQHIRRDSQMVSKLLQTDPALAQAILGDNLDHLQNLLRERHQQRLNLQRKQEEEYALMYADPFDVEAQKKIEAAIRQKGIDENWEAALEYNPEAFARVVMLYVDMEVNGVPIKAFVDSGAQSTIISKSCAERCGLNYIITGFAMIGRTLGFWRWDRNVCFSFKSAYDIISDGGTRFSDVKAVCSARSPLKIKVLMWRIAHGRLPTCDKLQRFLNNISTTCSLCGVDQEDMDHIFLGCPFTRGMWERIGQQLHMNLPLSMNVQHLFTDWKRPWSTKEDRTFWWLILHGTLWAIWTERNNRLFRKEARTEERLFSFLIDKSFSGPSILVKRYKGIAVGVGQSEILGRIHMAPIKSKVEAMHGCRQGSKSRGSGSDRSAQNRSDPAIPSPARPIRAELDRTPKASKGSKEPFLAVGEQRTGPGSAIPPSPTDPSAGDRTGGSWGSHRELPVGGDRWDPHWVLPTAAVGRPTGGGSHQAADLDRTPTRPGTSVGLPPGATPPVGFPLGCGSRWDSHRARHSGGTPTGLRPMWAVPVMEGRIAKIGPESVDLGSDRRLWIRFRGEVPQNPCFDGGSAELEWIREERKGEKPFPPRSAAPTAAVAGLLFFFFLFFLINNYG</sequence>
<dbReference type="SMART" id="SM00213">
    <property type="entry name" value="UBQ"/>
    <property type="match status" value="1"/>
</dbReference>
<protein>
    <recommendedName>
        <fullName evidence="7">Ubiquitin-like domain-containing protein</fullName>
    </recommendedName>
</protein>
<feature type="transmembrane region" description="Helical" evidence="6">
    <location>
        <begin position="683"/>
        <end position="703"/>
    </location>
</feature>
<keyword evidence="6" id="KW-0812">Transmembrane</keyword>
<feature type="compositionally biased region" description="Basic and acidic residues" evidence="5">
    <location>
        <begin position="534"/>
        <end position="547"/>
    </location>
</feature>
<comment type="similarity">
    <text evidence="1">Belongs to the DDI1 family.</text>
</comment>
<proteinExistence type="inferred from homology"/>
<dbReference type="Pfam" id="PF00240">
    <property type="entry name" value="ubiquitin"/>
    <property type="match status" value="1"/>
</dbReference>
<evidence type="ECO:0000256" key="1">
    <source>
        <dbReference type="ARBA" id="ARBA00009136"/>
    </source>
</evidence>
<evidence type="ECO:0000313" key="8">
    <source>
        <dbReference type="EMBL" id="MQM07528.1"/>
    </source>
</evidence>
<keyword evidence="9" id="KW-1185">Reference proteome</keyword>
<gene>
    <name evidence="8" type="ORF">Taro_040364</name>
</gene>
<evidence type="ECO:0000256" key="5">
    <source>
        <dbReference type="SAM" id="MobiDB-lite"/>
    </source>
</evidence>
<dbReference type="OrthoDB" id="1047367at2759"/>
<keyword evidence="3" id="KW-0064">Aspartyl protease</keyword>
<dbReference type="InterPro" id="IPR033882">
    <property type="entry name" value="DDI1_N"/>
</dbReference>
<dbReference type="AlphaFoldDB" id="A0A843WLP7"/>
<evidence type="ECO:0000259" key="7">
    <source>
        <dbReference type="PROSITE" id="PS50053"/>
    </source>
</evidence>
<keyword evidence="4" id="KW-0378">Hydrolase</keyword>
<reference evidence="8" key="1">
    <citation type="submission" date="2017-07" db="EMBL/GenBank/DDBJ databases">
        <title>Taro Niue Genome Assembly and Annotation.</title>
        <authorList>
            <person name="Atibalentja N."/>
            <person name="Keating K."/>
            <person name="Fields C.J."/>
        </authorList>
    </citation>
    <scope>NUCLEOTIDE SEQUENCE</scope>
    <source>
        <strain evidence="8">Niue_2</strain>
        <tissue evidence="8">Leaf</tissue>
    </source>
</reference>
<dbReference type="Pfam" id="PF09668">
    <property type="entry name" value="Asp_protease"/>
    <property type="match status" value="1"/>
</dbReference>
<dbReference type="Gene3D" id="3.10.20.90">
    <property type="entry name" value="Phosphatidylinositol 3-kinase Catalytic Subunit, Chain A, domain 1"/>
    <property type="match status" value="1"/>
</dbReference>
<accession>A0A843WLP7</accession>
<dbReference type="Proteomes" id="UP000652761">
    <property type="component" value="Unassembled WGS sequence"/>
</dbReference>
<dbReference type="PROSITE" id="PS50053">
    <property type="entry name" value="UBIQUITIN_2"/>
    <property type="match status" value="1"/>
</dbReference>
<dbReference type="InterPro" id="IPR000626">
    <property type="entry name" value="Ubiquitin-like_dom"/>
</dbReference>
<dbReference type="InterPro" id="IPR029071">
    <property type="entry name" value="Ubiquitin-like_domsf"/>
</dbReference>
<keyword evidence="6" id="KW-0472">Membrane</keyword>
<evidence type="ECO:0000256" key="3">
    <source>
        <dbReference type="ARBA" id="ARBA00022750"/>
    </source>
</evidence>
<dbReference type="SUPFAM" id="SSF50630">
    <property type="entry name" value="Acid proteases"/>
    <property type="match status" value="1"/>
</dbReference>
<dbReference type="PANTHER" id="PTHR12917:SF1">
    <property type="entry name" value="AT13091P"/>
    <property type="match status" value="1"/>
</dbReference>
<evidence type="ECO:0000256" key="4">
    <source>
        <dbReference type="ARBA" id="ARBA00022801"/>
    </source>
</evidence>
<feature type="region of interest" description="Disordered" evidence="5">
    <location>
        <begin position="449"/>
        <end position="590"/>
    </location>
</feature>
<dbReference type="GO" id="GO:0006508">
    <property type="term" value="P:proteolysis"/>
    <property type="evidence" value="ECO:0007669"/>
    <property type="project" value="UniProtKB-KW"/>
</dbReference>
<dbReference type="EMBL" id="NMUH01003892">
    <property type="protein sequence ID" value="MQM07528.1"/>
    <property type="molecule type" value="Genomic_DNA"/>
</dbReference>
<feature type="compositionally biased region" description="Low complexity" evidence="5">
    <location>
        <begin position="454"/>
        <end position="475"/>
    </location>
</feature>
<comment type="caution">
    <text evidence="8">The sequence shown here is derived from an EMBL/GenBank/DDBJ whole genome shotgun (WGS) entry which is preliminary data.</text>
</comment>
<evidence type="ECO:0000256" key="2">
    <source>
        <dbReference type="ARBA" id="ARBA00022670"/>
    </source>
</evidence>
<feature type="domain" description="Ubiquitin-like" evidence="7">
    <location>
        <begin position="1"/>
        <end position="76"/>
    </location>
</feature>
<evidence type="ECO:0000256" key="6">
    <source>
        <dbReference type="SAM" id="Phobius"/>
    </source>
</evidence>
<keyword evidence="6" id="KW-1133">Transmembrane helix</keyword>
<evidence type="ECO:0000313" key="9">
    <source>
        <dbReference type="Proteomes" id="UP000652761"/>
    </source>
</evidence>